<keyword evidence="1" id="KW-1133">Transmembrane helix</keyword>
<keyword evidence="1" id="KW-0472">Membrane</keyword>
<proteinExistence type="predicted"/>
<dbReference type="Proteomes" id="UP000824249">
    <property type="component" value="Unassembled WGS sequence"/>
</dbReference>
<feature type="transmembrane region" description="Helical" evidence="1">
    <location>
        <begin position="41"/>
        <end position="63"/>
    </location>
</feature>
<sequence>MRKKSFVWAAMFAAWAPCAALVWIGAGFLIASAAASGGRQGALAVCALCAGAAALSAVWLVPARRFAFAAAMRLHRGALPAPSVRAEPPRVLLVWDASGGFDPVALSLSRRQEGAALRTVILDDGKDAARRRAVHNFAIRHNNVEVFCAPWGGEGLNALLRGREDYDLCAIAGEDVMLPADFVRRALDYFVEGACGCVQARIDEAGDGLAARVRGIASAVAAAEHIVRERCGAGGLCGQGVLLSRGCIEGTGGFPPVPDPLPAFAAEAKDAGFVLRFAPDIACVRAPRSLPALRAADRRRAASARAYARLAAQTGARVRLSGAERADRFSALAERAAGPLTLLLSLCAAALGAAGFFALPALLLVLLTGALCFASAAAEAFAAEGRDRQAALLYALARFAFDFSGTLALPRDPSPRAAGVRAGVSVAAGVLALLFAGFLCGGAWPMLCTALGCFLAPAAVALPALFRAGAPTVRS</sequence>
<dbReference type="EMBL" id="DXFD01000026">
    <property type="protein sequence ID" value="HIX46388.1"/>
    <property type="molecule type" value="Genomic_DNA"/>
</dbReference>
<name>A0A9D2AQP6_9FIRM</name>
<reference evidence="2" key="1">
    <citation type="journal article" date="2021" name="PeerJ">
        <title>Extensive microbial diversity within the chicken gut microbiome revealed by metagenomics and culture.</title>
        <authorList>
            <person name="Gilroy R."/>
            <person name="Ravi A."/>
            <person name="Getino M."/>
            <person name="Pursley I."/>
            <person name="Horton D.L."/>
            <person name="Alikhan N.F."/>
            <person name="Baker D."/>
            <person name="Gharbi K."/>
            <person name="Hall N."/>
            <person name="Watson M."/>
            <person name="Adriaenssens E.M."/>
            <person name="Foster-Nyarko E."/>
            <person name="Jarju S."/>
            <person name="Secka A."/>
            <person name="Antonio M."/>
            <person name="Oren A."/>
            <person name="Chaudhuri R.R."/>
            <person name="La Ragione R."/>
            <person name="Hildebrand F."/>
            <person name="Pallen M.J."/>
        </authorList>
    </citation>
    <scope>NUCLEOTIDE SEQUENCE</scope>
    <source>
        <strain evidence="2">26628</strain>
    </source>
</reference>
<feature type="transmembrane region" description="Helical" evidence="1">
    <location>
        <begin position="12"/>
        <end position="35"/>
    </location>
</feature>
<keyword evidence="1" id="KW-0812">Transmembrane</keyword>
<evidence type="ECO:0000313" key="2">
    <source>
        <dbReference type="EMBL" id="HIX46388.1"/>
    </source>
</evidence>
<organism evidence="2 3">
    <name type="scientific">Candidatus Borkfalkia faecigallinarum</name>
    <dbReference type="NCBI Taxonomy" id="2838509"/>
    <lineage>
        <taxon>Bacteria</taxon>
        <taxon>Bacillati</taxon>
        <taxon>Bacillota</taxon>
        <taxon>Clostridia</taxon>
        <taxon>Christensenellales</taxon>
        <taxon>Christensenellaceae</taxon>
        <taxon>Candidatus Borkfalkia</taxon>
    </lineage>
</organism>
<evidence type="ECO:0000256" key="1">
    <source>
        <dbReference type="SAM" id="Phobius"/>
    </source>
</evidence>
<protein>
    <submittedName>
        <fullName evidence="2">Uncharacterized protein</fullName>
    </submittedName>
</protein>
<dbReference type="SUPFAM" id="SSF53448">
    <property type="entry name" value="Nucleotide-diphospho-sugar transferases"/>
    <property type="match status" value="1"/>
</dbReference>
<feature type="transmembrane region" description="Helical" evidence="1">
    <location>
        <begin position="363"/>
        <end position="383"/>
    </location>
</feature>
<dbReference type="Gene3D" id="3.90.550.10">
    <property type="entry name" value="Spore Coat Polysaccharide Biosynthesis Protein SpsA, Chain A"/>
    <property type="match status" value="1"/>
</dbReference>
<gene>
    <name evidence="2" type="ORF">H9737_01690</name>
</gene>
<accession>A0A9D2AQP6</accession>
<feature type="transmembrane region" description="Helical" evidence="1">
    <location>
        <begin position="336"/>
        <end position="357"/>
    </location>
</feature>
<dbReference type="AlphaFoldDB" id="A0A9D2AQP6"/>
<dbReference type="InterPro" id="IPR029044">
    <property type="entry name" value="Nucleotide-diphossugar_trans"/>
</dbReference>
<evidence type="ECO:0000313" key="3">
    <source>
        <dbReference type="Proteomes" id="UP000824249"/>
    </source>
</evidence>
<feature type="transmembrane region" description="Helical" evidence="1">
    <location>
        <begin position="422"/>
        <end position="440"/>
    </location>
</feature>
<comment type="caution">
    <text evidence="2">The sequence shown here is derived from an EMBL/GenBank/DDBJ whole genome shotgun (WGS) entry which is preliminary data.</text>
</comment>
<reference evidence="2" key="2">
    <citation type="submission" date="2021-04" db="EMBL/GenBank/DDBJ databases">
        <authorList>
            <person name="Gilroy R."/>
        </authorList>
    </citation>
    <scope>NUCLEOTIDE SEQUENCE</scope>
    <source>
        <strain evidence="2">26628</strain>
    </source>
</reference>
<feature type="transmembrane region" description="Helical" evidence="1">
    <location>
        <begin position="447"/>
        <end position="466"/>
    </location>
</feature>